<protein>
    <submittedName>
        <fullName evidence="2">Putative oxidoreductase</fullName>
    </submittedName>
</protein>
<gene>
    <name evidence="2" type="ORF">HLY00_2967</name>
</gene>
<evidence type="ECO:0000259" key="1">
    <source>
        <dbReference type="Pfam" id="PF00248"/>
    </source>
</evidence>
<dbReference type="RefSeq" id="WP_347133421.1">
    <property type="nucleotide sequence ID" value="NZ_JABFYL010000050.1"/>
</dbReference>
<dbReference type="InterPro" id="IPR023210">
    <property type="entry name" value="NADP_OxRdtase_dom"/>
</dbReference>
<sequence length="326" mass="34811">MAGDDNTARRVDRLGLGLAALGRPAYLTSGRDQDVGEHRSVDEMRSRTAEVLDAAYAGGIRYVDAARSYGRSEEFLSDWLNSRPDVTDVHVASKWGYRYVGRWRLDSPVHEVKEHTLDAFTTQWRESRGLLGDRLRIYQVHSVTEESPVLSDPDLQNALAGLRDSGISVGLSTSGPHQAAVVRAALAMNINGTPLFSVVQSTWNLLETSVASALAEAHAAGVAVVVKEVFANGRLAPGGTDPAAGVQKAARMATDLGVGIDQLAVAAAVSQPWSPRVLSGAVTVSQVQSHIAGADLVVPAEILDALSGLSEDPVQYWAARSRRPWA</sequence>
<evidence type="ECO:0000313" key="2">
    <source>
        <dbReference type="EMBL" id="NVN53871.1"/>
    </source>
</evidence>
<accession>A0A850PU68</accession>
<name>A0A850PU68_9MYCO</name>
<dbReference type="Gene3D" id="3.20.20.100">
    <property type="entry name" value="NADP-dependent oxidoreductase domain"/>
    <property type="match status" value="1"/>
</dbReference>
<reference evidence="2 3" key="1">
    <citation type="submission" date="2020-05" db="EMBL/GenBank/DDBJ databases">
        <title>Draft genome sequence of Mycobacterium hippocampi DL, isolated from European seabass, Dicentrarchus labrax, reared in fish farms.</title>
        <authorList>
            <person name="Stathopoulou P."/>
            <person name="Asimakis E."/>
            <person name="Tzokas K."/>
            <person name="Batargias C."/>
            <person name="Tsiamis G."/>
        </authorList>
    </citation>
    <scope>NUCLEOTIDE SEQUENCE [LARGE SCALE GENOMIC DNA]</scope>
    <source>
        <strain evidence="2 3">DL</strain>
    </source>
</reference>
<dbReference type="InterPro" id="IPR053135">
    <property type="entry name" value="AKR2_Oxidoreductase"/>
</dbReference>
<comment type="caution">
    <text evidence="2">The sequence shown here is derived from an EMBL/GenBank/DDBJ whole genome shotgun (WGS) entry which is preliminary data.</text>
</comment>
<dbReference type="PANTHER" id="PTHR43312">
    <property type="entry name" value="D-THREO-ALDOSE 1-DEHYDROGENASE"/>
    <property type="match status" value="1"/>
</dbReference>
<dbReference type="AlphaFoldDB" id="A0A850PU68"/>
<dbReference type="InterPro" id="IPR036812">
    <property type="entry name" value="NAD(P)_OxRdtase_dom_sf"/>
</dbReference>
<dbReference type="Pfam" id="PF00248">
    <property type="entry name" value="Aldo_ket_red"/>
    <property type="match status" value="1"/>
</dbReference>
<dbReference type="Proteomes" id="UP000570517">
    <property type="component" value="Unassembled WGS sequence"/>
</dbReference>
<feature type="domain" description="NADP-dependent oxidoreductase" evidence="1">
    <location>
        <begin position="46"/>
        <end position="305"/>
    </location>
</feature>
<evidence type="ECO:0000313" key="3">
    <source>
        <dbReference type="Proteomes" id="UP000570517"/>
    </source>
</evidence>
<dbReference type="EMBL" id="JABFYL010000050">
    <property type="protein sequence ID" value="NVN53871.1"/>
    <property type="molecule type" value="Genomic_DNA"/>
</dbReference>
<organism evidence="2 3">
    <name type="scientific">Mycolicibacterium hippocampi</name>
    <dbReference type="NCBI Taxonomy" id="659824"/>
    <lineage>
        <taxon>Bacteria</taxon>
        <taxon>Bacillati</taxon>
        <taxon>Actinomycetota</taxon>
        <taxon>Actinomycetes</taxon>
        <taxon>Mycobacteriales</taxon>
        <taxon>Mycobacteriaceae</taxon>
        <taxon>Mycolicibacterium</taxon>
    </lineage>
</organism>
<keyword evidence="3" id="KW-1185">Reference proteome</keyword>
<dbReference type="PANTHER" id="PTHR43312:SF1">
    <property type="entry name" value="NADP-DEPENDENT OXIDOREDUCTASE DOMAIN-CONTAINING PROTEIN"/>
    <property type="match status" value="1"/>
</dbReference>
<proteinExistence type="predicted"/>
<dbReference type="SUPFAM" id="SSF51430">
    <property type="entry name" value="NAD(P)-linked oxidoreductase"/>
    <property type="match status" value="1"/>
</dbReference>